<reference evidence="1" key="1">
    <citation type="submission" date="2018-05" db="EMBL/GenBank/DDBJ databases">
        <authorList>
            <person name="Lanie J.A."/>
            <person name="Ng W.-L."/>
            <person name="Kazmierczak K.M."/>
            <person name="Andrzejewski T.M."/>
            <person name="Davidsen T.M."/>
            <person name="Wayne K.J."/>
            <person name="Tettelin H."/>
            <person name="Glass J.I."/>
            <person name="Rusch D."/>
            <person name="Podicherti R."/>
            <person name="Tsui H.-C.T."/>
            <person name="Winkler M.E."/>
        </authorList>
    </citation>
    <scope>NUCLEOTIDE SEQUENCE</scope>
</reference>
<dbReference type="Gene3D" id="3.40.630.30">
    <property type="match status" value="1"/>
</dbReference>
<gene>
    <name evidence="1" type="ORF">METZ01_LOCUS267302</name>
</gene>
<dbReference type="EMBL" id="UINC01075854">
    <property type="protein sequence ID" value="SVC14448.1"/>
    <property type="molecule type" value="Genomic_DNA"/>
</dbReference>
<evidence type="ECO:0000313" key="1">
    <source>
        <dbReference type="EMBL" id="SVC14448.1"/>
    </source>
</evidence>
<dbReference type="InterPro" id="IPR016181">
    <property type="entry name" value="Acyl_CoA_acyltransferase"/>
</dbReference>
<sequence>MFISYSQDNKLGSIAFFGIDHRRGYFLYAANDPVLRNEHTGTAVLWDAFQAINTMGIEEIDMEGINSPQRGWFKLSFGGTTSPYYHLAYKGS</sequence>
<dbReference type="SUPFAM" id="SSF55729">
    <property type="entry name" value="Acyl-CoA N-acyltransferases (Nat)"/>
    <property type="match status" value="1"/>
</dbReference>
<proteinExistence type="predicted"/>
<accession>A0A382JRJ3</accession>
<evidence type="ECO:0008006" key="2">
    <source>
        <dbReference type="Google" id="ProtNLM"/>
    </source>
</evidence>
<protein>
    <recommendedName>
        <fullName evidence="2">BioF2-like acetyltransferase domain-containing protein</fullName>
    </recommendedName>
</protein>
<dbReference type="AlphaFoldDB" id="A0A382JRJ3"/>
<organism evidence="1">
    <name type="scientific">marine metagenome</name>
    <dbReference type="NCBI Taxonomy" id="408172"/>
    <lineage>
        <taxon>unclassified sequences</taxon>
        <taxon>metagenomes</taxon>
        <taxon>ecological metagenomes</taxon>
    </lineage>
</organism>
<name>A0A382JRJ3_9ZZZZ</name>